<organism evidence="2 3">
    <name type="scientific">Rotaria magnacalcarata</name>
    <dbReference type="NCBI Taxonomy" id="392030"/>
    <lineage>
        <taxon>Eukaryota</taxon>
        <taxon>Metazoa</taxon>
        <taxon>Spiralia</taxon>
        <taxon>Gnathifera</taxon>
        <taxon>Rotifera</taxon>
        <taxon>Eurotatoria</taxon>
        <taxon>Bdelloidea</taxon>
        <taxon>Philodinida</taxon>
        <taxon>Philodinidae</taxon>
        <taxon>Rotaria</taxon>
    </lineage>
</organism>
<gene>
    <name evidence="2" type="ORF">OVN521_LOCUS28943</name>
</gene>
<feature type="non-terminal residue" evidence="2">
    <location>
        <position position="1"/>
    </location>
</feature>
<name>A0A820EJ80_9BILA</name>
<evidence type="ECO:0000256" key="1">
    <source>
        <dbReference type="SAM" id="Phobius"/>
    </source>
</evidence>
<dbReference type="AlphaFoldDB" id="A0A820EJ80"/>
<accession>A0A820EJ80</accession>
<sequence length="356" mass="38822">KDRILWPHNISTQVIRGFHFIFCLFSSMDTQSSTNFSTKPSRVHQFPYIADVKAVSVHQIHGIHSKRARATQSSISRKSTLQNSLILSETNNTFNGFNVRKRSFNKPKRTLTQRQICLIVIVAAIVAAILAAITAIVLALTLPSKTTMTSTTTTSIQPLQPAQLVQVRQQHQQQVSAHVYLEEILLKASNDLLATVCSNAGRGNVGLLTGYASSGWTQYSATFTAVQSKYALVFGFQADVNRSWILDDISLVKNSAPAIEILLNPSFGNSSVSIINWVLWCSSYCQFGTSGKLLTGADCYLGTGNCFTSACLGPGVEFLGQYFSASVGSTYTITFELSLTGISSVSSTMFYVDILP</sequence>
<feature type="transmembrane region" description="Helical" evidence="1">
    <location>
        <begin position="116"/>
        <end position="142"/>
    </location>
</feature>
<dbReference type="Proteomes" id="UP000663866">
    <property type="component" value="Unassembled WGS sequence"/>
</dbReference>
<keyword evidence="3" id="KW-1185">Reference proteome</keyword>
<keyword evidence="1" id="KW-0812">Transmembrane</keyword>
<proteinExistence type="predicted"/>
<keyword evidence="1" id="KW-0472">Membrane</keyword>
<protein>
    <submittedName>
        <fullName evidence="2">Uncharacterized protein</fullName>
    </submittedName>
</protein>
<dbReference type="Gene3D" id="2.60.120.260">
    <property type="entry name" value="Galactose-binding domain-like"/>
    <property type="match status" value="1"/>
</dbReference>
<evidence type="ECO:0000313" key="3">
    <source>
        <dbReference type="Proteomes" id="UP000663866"/>
    </source>
</evidence>
<evidence type="ECO:0000313" key="2">
    <source>
        <dbReference type="EMBL" id="CAF4249511.1"/>
    </source>
</evidence>
<keyword evidence="1" id="KW-1133">Transmembrane helix</keyword>
<comment type="caution">
    <text evidence="2">The sequence shown here is derived from an EMBL/GenBank/DDBJ whole genome shotgun (WGS) entry which is preliminary data.</text>
</comment>
<reference evidence="2" key="1">
    <citation type="submission" date="2021-02" db="EMBL/GenBank/DDBJ databases">
        <authorList>
            <person name="Nowell W R."/>
        </authorList>
    </citation>
    <scope>NUCLEOTIDE SEQUENCE</scope>
</reference>
<dbReference type="EMBL" id="CAJOBG010008684">
    <property type="protein sequence ID" value="CAF4249511.1"/>
    <property type="molecule type" value="Genomic_DNA"/>
</dbReference>